<dbReference type="AlphaFoldDB" id="A0A1M5TPD2"/>
<evidence type="ECO:0000256" key="5">
    <source>
        <dbReference type="ARBA" id="ARBA00022840"/>
    </source>
</evidence>
<dbReference type="STRING" id="573501.SAMN04487999_0416"/>
<sequence length="867" mass="97419">MNFNNFTIKSQEAIQQAQALAQGYGHQQIENEHIFKAILEVDENVTPFLLQKLDVNVNLLKQILESTLTSFPKVSGGDIMLSREAGKTVTEASNIAKKMNDEYVSIEHLILAIFKSSSKIAQILKDQGVTEKHLKAAIEELRKGDRVTSQSVEETYNSLSKYAKNLNQLARDGKLDPVIGRDEEIRRILQILSRRTKNNPILVGEPGTGKTAIAEGLAHRIIDGDVPENLQEKQIWALDMGALIAGAKYKGEFEERLKAVIKEVTTSAGDIVLFIDEIHTLVGAGGGQGAMDAANILKPALARGELRAIGATTLDEYQKYFEQDKALERRFQKVSVFEPDTESAISILRGIKEKYETHHKVRIKDNAIIAAVELSQRYITNRFLPDKAIDLMDEAASKMRMEINSKPEELDVLDRKIMQLEIEIEAIKREQDENKLKSLRADLANLKEERNEINAKWKSEKDVVDNIQNAKQDIENFKLEAERAEREGNYGLVAELRYGKIKQAQEELEKLQEQLAAQADNSLIKEEVTSEDIAEVVAKWTGIPVTKMLQSEREKLLHLEGELHKRVVGQEEAIIAVSDAVRRSRAGLQDQKRPIGSFLFLGTTGVGKTELAKALAEYLFDDENNITRIDMSEYQERHSVSRLVGAPPGYVGYDEGGQLTEAVRRKPYSVILLDEIEKAHPDTFNILLQVLDEGRLTDNKGRLADFKNTIIIMTSNMGSHIIQEKFETIKDPETAMEGAKTEVLGMLKQTIRPEFINRIDDIVMFTPLTRKDIEQVVSLQLKGVTRMLAKQGITLDATAEAIKFLADRGFQPEFGARPVKRTIQKEVLNKLSKEILGGKVTTDSIILLDAFDDELVFRNQSDLVEND</sequence>
<dbReference type="SMART" id="SM01086">
    <property type="entry name" value="ClpB_D2-small"/>
    <property type="match status" value="1"/>
</dbReference>
<dbReference type="PROSITE" id="PS00870">
    <property type="entry name" value="CLPAB_1"/>
    <property type="match status" value="1"/>
</dbReference>
<feature type="coiled-coil region" evidence="11">
    <location>
        <begin position="410"/>
        <end position="521"/>
    </location>
</feature>
<comment type="function">
    <text evidence="11">Part of a stress-induced multi-chaperone system, it is involved in the recovery of the cell from heat-induced damage, in cooperation with DnaK, DnaJ and GrpE.</text>
</comment>
<keyword evidence="11" id="KW-0346">Stress response</keyword>
<dbReference type="InterPro" id="IPR019489">
    <property type="entry name" value="Clp_ATPase_C"/>
</dbReference>
<evidence type="ECO:0000256" key="8">
    <source>
        <dbReference type="ARBA" id="ARBA00026057"/>
    </source>
</evidence>
<dbReference type="EMBL" id="FQXT01000001">
    <property type="protein sequence ID" value="SHH52559.1"/>
    <property type="molecule type" value="Genomic_DNA"/>
</dbReference>
<evidence type="ECO:0000256" key="10">
    <source>
        <dbReference type="RuleBase" id="RU004432"/>
    </source>
</evidence>
<dbReference type="RefSeq" id="WP_072979825.1">
    <property type="nucleotide sequence ID" value="NZ_FQXT01000001.1"/>
</dbReference>
<dbReference type="NCBIfam" id="TIGR03346">
    <property type="entry name" value="chaperone_ClpB"/>
    <property type="match status" value="1"/>
</dbReference>
<comment type="subunit">
    <text evidence="11">Homohexamer; The oligomerization is ATP-dependent.</text>
</comment>
<evidence type="ECO:0000256" key="4">
    <source>
        <dbReference type="ARBA" id="ARBA00022741"/>
    </source>
</evidence>
<keyword evidence="14" id="KW-0645">Protease</keyword>
<dbReference type="GO" id="GO:0005524">
    <property type="term" value="F:ATP binding"/>
    <property type="evidence" value="ECO:0007669"/>
    <property type="project" value="UniProtKB-UniRule"/>
</dbReference>
<dbReference type="Proteomes" id="UP000290037">
    <property type="component" value="Unassembled WGS sequence"/>
</dbReference>
<keyword evidence="14" id="KW-0378">Hydrolase</keyword>
<dbReference type="InterPro" id="IPR004176">
    <property type="entry name" value="Clp_R_N"/>
</dbReference>
<dbReference type="SUPFAM" id="SSF52540">
    <property type="entry name" value="P-loop containing nucleoside triphosphate hydrolases"/>
    <property type="match status" value="2"/>
</dbReference>
<dbReference type="PROSITE" id="PS00871">
    <property type="entry name" value="CLPAB_2"/>
    <property type="match status" value="1"/>
</dbReference>
<dbReference type="InterPro" id="IPR041546">
    <property type="entry name" value="ClpA/ClpB_AAA_lid"/>
</dbReference>
<dbReference type="InterPro" id="IPR003593">
    <property type="entry name" value="AAA+_ATPase"/>
</dbReference>
<dbReference type="PANTHER" id="PTHR11638:SF18">
    <property type="entry name" value="HEAT SHOCK PROTEIN 104"/>
    <property type="match status" value="1"/>
</dbReference>
<dbReference type="Pfam" id="PF17871">
    <property type="entry name" value="AAA_lid_9"/>
    <property type="match status" value="1"/>
</dbReference>
<dbReference type="InterPro" id="IPR027417">
    <property type="entry name" value="P-loop_NTPase"/>
</dbReference>
<evidence type="ECO:0000256" key="2">
    <source>
        <dbReference type="ARBA" id="ARBA00017574"/>
    </source>
</evidence>
<dbReference type="CDD" id="cd00009">
    <property type="entry name" value="AAA"/>
    <property type="match status" value="1"/>
</dbReference>
<reference evidence="15" key="1">
    <citation type="submission" date="2016-11" db="EMBL/GenBank/DDBJ databases">
        <authorList>
            <person name="Varghese N."/>
            <person name="Submissions S."/>
        </authorList>
    </citation>
    <scope>NUCLEOTIDE SEQUENCE [LARGE SCALE GENOMIC DNA]</scope>
    <source>
        <strain evidence="15">DSM 19859</strain>
    </source>
</reference>
<keyword evidence="3 9" id="KW-0677">Repeat</keyword>
<comment type="similarity">
    <text evidence="1 10">Belongs to the ClpA/ClpB family.</text>
</comment>
<evidence type="ECO:0000256" key="9">
    <source>
        <dbReference type="PROSITE-ProRule" id="PRU01251"/>
    </source>
</evidence>
<protein>
    <recommendedName>
        <fullName evidence="2 11">Chaperone protein ClpB</fullName>
    </recommendedName>
</protein>
<dbReference type="CDD" id="cd19499">
    <property type="entry name" value="RecA-like_ClpB_Hsp104-like"/>
    <property type="match status" value="1"/>
</dbReference>
<dbReference type="FunFam" id="3.40.50.300:FF:000025">
    <property type="entry name" value="ATP-dependent Clp protease subunit"/>
    <property type="match status" value="1"/>
</dbReference>
<dbReference type="PRINTS" id="PR00300">
    <property type="entry name" value="CLPPROTEASEA"/>
</dbReference>
<dbReference type="SUPFAM" id="SSF81923">
    <property type="entry name" value="Double Clp-N motif"/>
    <property type="match status" value="1"/>
</dbReference>
<evidence type="ECO:0000256" key="6">
    <source>
        <dbReference type="ARBA" id="ARBA00023054"/>
    </source>
</evidence>
<dbReference type="OrthoDB" id="9803641at2"/>
<dbReference type="Gene3D" id="1.10.1780.10">
    <property type="entry name" value="Clp, N-terminal domain"/>
    <property type="match status" value="1"/>
</dbReference>
<keyword evidence="4 10" id="KW-0547">Nucleotide-binding</keyword>
<reference evidence="14" key="2">
    <citation type="submission" date="2016-11" db="EMBL/GenBank/DDBJ databases">
        <authorList>
            <person name="Jaros S."/>
            <person name="Januszkiewicz K."/>
            <person name="Wedrychowicz H."/>
        </authorList>
    </citation>
    <scope>NUCLEOTIDE SEQUENCE [LARGE SCALE GENOMIC DNA]</scope>
    <source>
        <strain evidence="14">DSM 19859</strain>
    </source>
</reference>
<evidence type="ECO:0000313" key="13">
    <source>
        <dbReference type="EMBL" id="RXG28598.1"/>
    </source>
</evidence>
<dbReference type="EMBL" id="QOVN01000004">
    <property type="protein sequence ID" value="RXG28598.1"/>
    <property type="molecule type" value="Genomic_DNA"/>
</dbReference>
<name>A0A1M5TPD2_9FLAO</name>
<dbReference type="InterPro" id="IPR017730">
    <property type="entry name" value="Chaperonin_ClpB"/>
</dbReference>
<feature type="domain" description="Clp R" evidence="12">
    <location>
        <begin position="3"/>
        <end position="144"/>
    </location>
</feature>
<dbReference type="InterPro" id="IPR018368">
    <property type="entry name" value="ClpA/B_CS1"/>
</dbReference>
<evidence type="ECO:0000313" key="14">
    <source>
        <dbReference type="EMBL" id="SHH52559.1"/>
    </source>
</evidence>
<dbReference type="FunFam" id="3.40.50.300:FF:000010">
    <property type="entry name" value="Chaperone clpB 1, putative"/>
    <property type="match status" value="1"/>
</dbReference>
<dbReference type="GO" id="GO:0008233">
    <property type="term" value="F:peptidase activity"/>
    <property type="evidence" value="ECO:0007669"/>
    <property type="project" value="UniProtKB-KW"/>
</dbReference>
<dbReference type="InterPro" id="IPR003959">
    <property type="entry name" value="ATPase_AAA_core"/>
</dbReference>
<dbReference type="InterPro" id="IPR001270">
    <property type="entry name" value="ClpA/B"/>
</dbReference>
<keyword evidence="7 10" id="KW-0143">Chaperone</keyword>
<dbReference type="Proteomes" id="UP000184240">
    <property type="component" value="Unassembled WGS sequence"/>
</dbReference>
<dbReference type="GO" id="GO:0005737">
    <property type="term" value="C:cytoplasm"/>
    <property type="evidence" value="ECO:0007669"/>
    <property type="project" value="UniProtKB-SubCell"/>
</dbReference>
<keyword evidence="16" id="KW-1185">Reference proteome</keyword>
<dbReference type="InterPro" id="IPR036628">
    <property type="entry name" value="Clp_N_dom_sf"/>
</dbReference>
<evidence type="ECO:0000256" key="3">
    <source>
        <dbReference type="ARBA" id="ARBA00022737"/>
    </source>
</evidence>
<dbReference type="InterPro" id="IPR028299">
    <property type="entry name" value="ClpA/B_CS2"/>
</dbReference>
<dbReference type="InterPro" id="IPR050130">
    <property type="entry name" value="ClpA_ClpB"/>
</dbReference>
<dbReference type="GO" id="GO:0006508">
    <property type="term" value="P:proteolysis"/>
    <property type="evidence" value="ECO:0007669"/>
    <property type="project" value="UniProtKB-KW"/>
</dbReference>
<dbReference type="Pfam" id="PF02861">
    <property type="entry name" value="Clp_N"/>
    <property type="match status" value="1"/>
</dbReference>
<evidence type="ECO:0000256" key="11">
    <source>
        <dbReference type="RuleBase" id="RU362034"/>
    </source>
</evidence>
<dbReference type="PANTHER" id="PTHR11638">
    <property type="entry name" value="ATP-DEPENDENT CLP PROTEASE"/>
    <property type="match status" value="1"/>
</dbReference>
<dbReference type="GO" id="GO:0034605">
    <property type="term" value="P:cellular response to heat"/>
    <property type="evidence" value="ECO:0007669"/>
    <property type="project" value="TreeGrafter"/>
</dbReference>
<reference evidence="13 16" key="3">
    <citation type="submission" date="2018-07" db="EMBL/GenBank/DDBJ databases">
        <title>Leeuwenhoekiella genomics.</title>
        <authorList>
            <person name="Tahon G."/>
            <person name="Willems A."/>
        </authorList>
    </citation>
    <scope>NUCLEOTIDE SEQUENCE [LARGE SCALE GENOMIC DNA]</scope>
    <source>
        <strain evidence="13 16">LMG 24856</strain>
    </source>
</reference>
<keyword evidence="6 11" id="KW-0175">Coiled coil</keyword>
<evidence type="ECO:0000313" key="16">
    <source>
        <dbReference type="Proteomes" id="UP000290037"/>
    </source>
</evidence>
<dbReference type="Pfam" id="PF10431">
    <property type="entry name" value="ClpB_D2-small"/>
    <property type="match status" value="1"/>
</dbReference>
<organism evidence="14 15">
    <name type="scientific">Leeuwenhoekiella palythoae</name>
    <dbReference type="NCBI Taxonomy" id="573501"/>
    <lineage>
        <taxon>Bacteria</taxon>
        <taxon>Pseudomonadati</taxon>
        <taxon>Bacteroidota</taxon>
        <taxon>Flavobacteriia</taxon>
        <taxon>Flavobacteriales</taxon>
        <taxon>Flavobacteriaceae</taxon>
        <taxon>Leeuwenhoekiella</taxon>
    </lineage>
</organism>
<dbReference type="GO" id="GO:0042026">
    <property type="term" value="P:protein refolding"/>
    <property type="evidence" value="ECO:0007669"/>
    <property type="project" value="UniProtKB-UniRule"/>
</dbReference>
<evidence type="ECO:0000256" key="7">
    <source>
        <dbReference type="ARBA" id="ARBA00023186"/>
    </source>
</evidence>
<gene>
    <name evidence="11" type="primary">clpB</name>
    <name evidence="13" type="ORF">DSM01_2059</name>
    <name evidence="14" type="ORF">SAMN04487999_0416</name>
</gene>
<dbReference type="FunFam" id="3.40.50.300:FF:000120">
    <property type="entry name" value="ATP-dependent chaperone ClpB"/>
    <property type="match status" value="1"/>
</dbReference>
<dbReference type="GO" id="GO:0016887">
    <property type="term" value="F:ATP hydrolysis activity"/>
    <property type="evidence" value="ECO:0007669"/>
    <property type="project" value="InterPro"/>
</dbReference>
<comment type="subunit">
    <text evidence="8">Homohexamer. The oligomerization is ATP-dependent.</text>
</comment>
<evidence type="ECO:0000313" key="15">
    <source>
        <dbReference type="Proteomes" id="UP000184240"/>
    </source>
</evidence>
<dbReference type="SMART" id="SM00382">
    <property type="entry name" value="AAA"/>
    <property type="match status" value="2"/>
</dbReference>
<dbReference type="Pfam" id="PF00004">
    <property type="entry name" value="AAA"/>
    <property type="match status" value="1"/>
</dbReference>
<evidence type="ECO:0000256" key="1">
    <source>
        <dbReference type="ARBA" id="ARBA00008675"/>
    </source>
</evidence>
<accession>A0A1M5TPD2</accession>
<keyword evidence="11" id="KW-0963">Cytoplasm</keyword>
<comment type="subcellular location">
    <subcellularLocation>
        <location evidence="11">Cytoplasm</location>
    </subcellularLocation>
</comment>
<dbReference type="Gene3D" id="1.10.8.60">
    <property type="match status" value="1"/>
</dbReference>
<proteinExistence type="inferred from homology"/>
<dbReference type="Gene3D" id="3.40.50.300">
    <property type="entry name" value="P-loop containing nucleotide triphosphate hydrolases"/>
    <property type="match status" value="3"/>
</dbReference>
<evidence type="ECO:0000259" key="12">
    <source>
        <dbReference type="PROSITE" id="PS51903"/>
    </source>
</evidence>
<keyword evidence="5 10" id="KW-0067">ATP-binding</keyword>
<dbReference type="Pfam" id="PF07724">
    <property type="entry name" value="AAA_2"/>
    <property type="match status" value="1"/>
</dbReference>
<dbReference type="PROSITE" id="PS51903">
    <property type="entry name" value="CLP_R"/>
    <property type="match status" value="1"/>
</dbReference>